<evidence type="ECO:0000313" key="3">
    <source>
        <dbReference type="Proteomes" id="UP000316770"/>
    </source>
</evidence>
<keyword evidence="3" id="KW-1185">Reference proteome</keyword>
<feature type="transmembrane region" description="Helical" evidence="1">
    <location>
        <begin position="345"/>
        <end position="368"/>
    </location>
</feature>
<name>A0A518ILY0_9BACT</name>
<gene>
    <name evidence="2" type="ORF">Mal33_00490</name>
</gene>
<reference evidence="2 3" key="1">
    <citation type="submission" date="2019-02" db="EMBL/GenBank/DDBJ databases">
        <title>Deep-cultivation of Planctomycetes and their phenomic and genomic characterization uncovers novel biology.</title>
        <authorList>
            <person name="Wiegand S."/>
            <person name="Jogler M."/>
            <person name="Boedeker C."/>
            <person name="Pinto D."/>
            <person name="Vollmers J."/>
            <person name="Rivas-Marin E."/>
            <person name="Kohn T."/>
            <person name="Peeters S.H."/>
            <person name="Heuer A."/>
            <person name="Rast P."/>
            <person name="Oberbeckmann S."/>
            <person name="Bunk B."/>
            <person name="Jeske O."/>
            <person name="Meyerdierks A."/>
            <person name="Storesund J.E."/>
            <person name="Kallscheuer N."/>
            <person name="Luecker S."/>
            <person name="Lage O.M."/>
            <person name="Pohl T."/>
            <person name="Merkel B.J."/>
            <person name="Hornburger P."/>
            <person name="Mueller R.-W."/>
            <person name="Bruemmer F."/>
            <person name="Labrenz M."/>
            <person name="Spormann A.M."/>
            <person name="Op den Camp H."/>
            <person name="Overmann J."/>
            <person name="Amann R."/>
            <person name="Jetten M.S.M."/>
            <person name="Mascher T."/>
            <person name="Medema M.H."/>
            <person name="Devos D.P."/>
            <person name="Kaster A.-K."/>
            <person name="Ovreas L."/>
            <person name="Rohde M."/>
            <person name="Galperin M.Y."/>
            <person name="Jogler C."/>
        </authorList>
    </citation>
    <scope>NUCLEOTIDE SEQUENCE [LARGE SCALE GENOMIC DNA]</scope>
    <source>
        <strain evidence="2 3">Mal33</strain>
    </source>
</reference>
<dbReference type="RefSeq" id="WP_232529912.1">
    <property type="nucleotide sequence ID" value="NZ_CP036318.1"/>
</dbReference>
<accession>A0A518ILY0</accession>
<feature type="transmembrane region" description="Helical" evidence="1">
    <location>
        <begin position="21"/>
        <end position="41"/>
    </location>
</feature>
<feature type="transmembrane region" description="Helical" evidence="1">
    <location>
        <begin position="373"/>
        <end position="392"/>
    </location>
</feature>
<feature type="transmembrane region" description="Helical" evidence="1">
    <location>
        <begin position="61"/>
        <end position="81"/>
    </location>
</feature>
<sequence length="424" mass="46110">MSSVSLPIEPSRPNGVAKFAAIVWQPSLVFVPFLVVGAVLWLCPSMEGAAGYGIREEVSLANLTILVAWYGTICAAAAIGQRLAMALPRFNVMSKDAFDPTVFYKTLACLALIGVAGAWVAALRNGVSLIELVKTQQFNLVKDSLYANYNHLYSLRYTASLVGGYALYRLVFLQKVSRLDILSLCLLLAATAISARILIAQAVIFAGGLAIRFDALQRVKTRTITAAVLGLAICIVAFTWVRSAGSYRDHFGVENPVAMTFLEVQRYVGAPVQASMGVARMAADQPSRGAIGNIIKYTTPTFLHPAELKVEDNSGGVAAQWYLHQVDIDETLTTNSAFVEMFGDLGFWAFPVMAWASFLMATIGSYFWRSDNLLCLIGCVVLYGFFELWRTYYFSAGSFTFMILAVLVAATTASLLKPTPRTAS</sequence>
<proteinExistence type="predicted"/>
<dbReference type="AlphaFoldDB" id="A0A518ILY0"/>
<feature type="transmembrane region" description="Helical" evidence="1">
    <location>
        <begin position="181"/>
        <end position="211"/>
    </location>
</feature>
<organism evidence="2 3">
    <name type="scientific">Rosistilla oblonga</name>
    <dbReference type="NCBI Taxonomy" id="2527990"/>
    <lineage>
        <taxon>Bacteria</taxon>
        <taxon>Pseudomonadati</taxon>
        <taxon>Planctomycetota</taxon>
        <taxon>Planctomycetia</taxon>
        <taxon>Pirellulales</taxon>
        <taxon>Pirellulaceae</taxon>
        <taxon>Rosistilla</taxon>
    </lineage>
</organism>
<keyword evidence="1" id="KW-1133">Transmembrane helix</keyword>
<evidence type="ECO:0000256" key="1">
    <source>
        <dbReference type="SAM" id="Phobius"/>
    </source>
</evidence>
<feature type="transmembrane region" description="Helical" evidence="1">
    <location>
        <begin position="223"/>
        <end position="241"/>
    </location>
</feature>
<keyword evidence="1" id="KW-0812">Transmembrane</keyword>
<evidence type="ECO:0000313" key="2">
    <source>
        <dbReference type="EMBL" id="QDV54108.1"/>
    </source>
</evidence>
<feature type="transmembrane region" description="Helical" evidence="1">
    <location>
        <begin position="102"/>
        <end position="122"/>
    </location>
</feature>
<protein>
    <recommendedName>
        <fullName evidence="4">Oligosaccharide repeat unit polymerase</fullName>
    </recommendedName>
</protein>
<dbReference type="EMBL" id="CP036318">
    <property type="protein sequence ID" value="QDV54108.1"/>
    <property type="molecule type" value="Genomic_DNA"/>
</dbReference>
<evidence type="ECO:0008006" key="4">
    <source>
        <dbReference type="Google" id="ProtNLM"/>
    </source>
</evidence>
<dbReference type="Proteomes" id="UP000316770">
    <property type="component" value="Chromosome"/>
</dbReference>
<feature type="transmembrane region" description="Helical" evidence="1">
    <location>
        <begin position="398"/>
        <end position="416"/>
    </location>
</feature>
<keyword evidence="1" id="KW-0472">Membrane</keyword>